<dbReference type="EMBL" id="ASHM01037018">
    <property type="protein sequence ID" value="PNX79980.1"/>
    <property type="molecule type" value="Genomic_DNA"/>
</dbReference>
<dbReference type="FunFam" id="2.60.40.420:FF:000067">
    <property type="entry name" value="Cupredoxin superfamily protein"/>
    <property type="match status" value="1"/>
</dbReference>
<keyword evidence="4" id="KW-0479">Metal-binding</keyword>
<feature type="domain" description="Phytocyanin" evidence="14">
    <location>
        <begin position="24"/>
        <end position="123"/>
    </location>
</feature>
<dbReference type="CDD" id="cd04216">
    <property type="entry name" value="Phytocyanin"/>
    <property type="match status" value="1"/>
</dbReference>
<comment type="caution">
    <text evidence="15">The sequence shown here is derived from an EMBL/GenBank/DDBJ whole genome shotgun (WGS) entry which is preliminary data.</text>
</comment>
<keyword evidence="7" id="KW-1133">Transmembrane helix</keyword>
<evidence type="ECO:0000256" key="1">
    <source>
        <dbReference type="ARBA" id="ARBA00004479"/>
    </source>
</evidence>
<keyword evidence="6" id="KW-0249">Electron transport</keyword>
<evidence type="ECO:0000256" key="4">
    <source>
        <dbReference type="ARBA" id="ARBA00022723"/>
    </source>
</evidence>
<feature type="chain" id="PRO_5014360795" evidence="13">
    <location>
        <begin position="24"/>
        <end position="268"/>
    </location>
</feature>
<feature type="compositionally biased region" description="Low complexity" evidence="12">
    <location>
        <begin position="193"/>
        <end position="204"/>
    </location>
</feature>
<keyword evidence="8" id="KW-0186">Copper</keyword>
<dbReference type="PANTHER" id="PTHR33021">
    <property type="entry name" value="BLUE COPPER PROTEIN"/>
    <property type="match status" value="1"/>
</dbReference>
<evidence type="ECO:0000259" key="14">
    <source>
        <dbReference type="PROSITE" id="PS51485"/>
    </source>
</evidence>
<accession>A0A2K3LN63</accession>
<dbReference type="Pfam" id="PF02298">
    <property type="entry name" value="Cu_bind_like"/>
    <property type="match status" value="1"/>
</dbReference>
<proteinExistence type="predicted"/>
<dbReference type="PROSITE" id="PS51485">
    <property type="entry name" value="PHYTOCYANIN"/>
    <property type="match status" value="1"/>
</dbReference>
<protein>
    <submittedName>
        <fullName evidence="15">Blue copper protein</fullName>
    </submittedName>
</protein>
<keyword evidence="3" id="KW-0812">Transmembrane</keyword>
<evidence type="ECO:0000256" key="10">
    <source>
        <dbReference type="ARBA" id="ARBA00023157"/>
    </source>
</evidence>
<dbReference type="InterPro" id="IPR003245">
    <property type="entry name" value="Phytocyanin_dom"/>
</dbReference>
<evidence type="ECO:0000256" key="8">
    <source>
        <dbReference type="ARBA" id="ARBA00023008"/>
    </source>
</evidence>
<feature type="compositionally biased region" description="Pro residues" evidence="12">
    <location>
        <begin position="133"/>
        <end position="148"/>
    </location>
</feature>
<dbReference type="InterPro" id="IPR008972">
    <property type="entry name" value="Cupredoxin"/>
</dbReference>
<evidence type="ECO:0000256" key="9">
    <source>
        <dbReference type="ARBA" id="ARBA00023136"/>
    </source>
</evidence>
<dbReference type="GO" id="GO:0005886">
    <property type="term" value="C:plasma membrane"/>
    <property type="evidence" value="ECO:0007669"/>
    <property type="project" value="TreeGrafter"/>
</dbReference>
<dbReference type="AlphaFoldDB" id="A0A2K3LN63"/>
<comment type="subcellular location">
    <subcellularLocation>
        <location evidence="1">Membrane</location>
        <topology evidence="1">Single-pass type I membrane protein</topology>
    </subcellularLocation>
</comment>
<keyword evidence="5 13" id="KW-0732">Signal</keyword>
<feature type="signal peptide" evidence="13">
    <location>
        <begin position="1"/>
        <end position="23"/>
    </location>
</feature>
<evidence type="ECO:0000256" key="7">
    <source>
        <dbReference type="ARBA" id="ARBA00022989"/>
    </source>
</evidence>
<dbReference type="Proteomes" id="UP000236291">
    <property type="component" value="Unassembled WGS sequence"/>
</dbReference>
<organism evidence="15 16">
    <name type="scientific">Trifolium pratense</name>
    <name type="common">Red clover</name>
    <dbReference type="NCBI Taxonomy" id="57577"/>
    <lineage>
        <taxon>Eukaryota</taxon>
        <taxon>Viridiplantae</taxon>
        <taxon>Streptophyta</taxon>
        <taxon>Embryophyta</taxon>
        <taxon>Tracheophyta</taxon>
        <taxon>Spermatophyta</taxon>
        <taxon>Magnoliopsida</taxon>
        <taxon>eudicotyledons</taxon>
        <taxon>Gunneridae</taxon>
        <taxon>Pentapetalae</taxon>
        <taxon>rosids</taxon>
        <taxon>fabids</taxon>
        <taxon>Fabales</taxon>
        <taxon>Fabaceae</taxon>
        <taxon>Papilionoideae</taxon>
        <taxon>50 kb inversion clade</taxon>
        <taxon>NPAAA clade</taxon>
        <taxon>Hologalegina</taxon>
        <taxon>IRL clade</taxon>
        <taxon>Trifolieae</taxon>
        <taxon>Trifolium</taxon>
    </lineage>
</organism>
<dbReference type="GO" id="GO:0009055">
    <property type="term" value="F:electron transfer activity"/>
    <property type="evidence" value="ECO:0007669"/>
    <property type="project" value="InterPro"/>
</dbReference>
<feature type="region of interest" description="Disordered" evidence="12">
    <location>
        <begin position="129"/>
        <end position="248"/>
    </location>
</feature>
<dbReference type="STRING" id="57577.A0A2K3LN63"/>
<evidence type="ECO:0000256" key="12">
    <source>
        <dbReference type="SAM" id="MobiDB-lite"/>
    </source>
</evidence>
<reference evidence="15 16" key="2">
    <citation type="journal article" date="2017" name="Front. Plant Sci.">
        <title>Gene Classification and Mining of Molecular Markers Useful in Red Clover (Trifolium pratense) Breeding.</title>
        <authorList>
            <person name="Istvanek J."/>
            <person name="Dluhosova J."/>
            <person name="Dluhos P."/>
            <person name="Patkova L."/>
            <person name="Nedelnik J."/>
            <person name="Repkova J."/>
        </authorList>
    </citation>
    <scope>NUCLEOTIDE SEQUENCE [LARGE SCALE GENOMIC DNA]</scope>
    <source>
        <strain evidence="16">cv. Tatra</strain>
        <tissue evidence="15">Young leaves</tissue>
    </source>
</reference>
<dbReference type="GO" id="GO:0046872">
    <property type="term" value="F:metal ion binding"/>
    <property type="evidence" value="ECO:0007669"/>
    <property type="project" value="UniProtKB-KW"/>
</dbReference>
<keyword evidence="2" id="KW-0813">Transport</keyword>
<dbReference type="PANTHER" id="PTHR33021:SF533">
    <property type="entry name" value="PHYTOCYANIN DOMAIN-CONTAINING PROTEIN"/>
    <property type="match status" value="1"/>
</dbReference>
<evidence type="ECO:0000313" key="16">
    <source>
        <dbReference type="Proteomes" id="UP000236291"/>
    </source>
</evidence>
<reference evidence="15 16" key="1">
    <citation type="journal article" date="2014" name="Am. J. Bot.">
        <title>Genome assembly and annotation for red clover (Trifolium pratense; Fabaceae).</title>
        <authorList>
            <person name="Istvanek J."/>
            <person name="Jaros M."/>
            <person name="Krenek A."/>
            <person name="Repkova J."/>
        </authorList>
    </citation>
    <scope>NUCLEOTIDE SEQUENCE [LARGE SCALE GENOMIC DNA]</scope>
    <source>
        <strain evidence="16">cv. Tatra</strain>
        <tissue evidence="15">Young leaves</tissue>
    </source>
</reference>
<evidence type="ECO:0000256" key="6">
    <source>
        <dbReference type="ARBA" id="ARBA00022982"/>
    </source>
</evidence>
<dbReference type="InterPro" id="IPR039391">
    <property type="entry name" value="Phytocyanin-like"/>
</dbReference>
<keyword evidence="11" id="KW-0325">Glycoprotein</keyword>
<evidence type="ECO:0000256" key="11">
    <source>
        <dbReference type="ARBA" id="ARBA00023180"/>
    </source>
</evidence>
<sequence length="268" mass="28176">MALSRALFLFALIATIFSTMAMAKDFVVGDKWGWRVGVDYQSWAANKVFHVGDTLTFNYVAGKDNVVRVNGSDFKSCSIPLTSPVLTSGHDTILFTTTGRRWYISGVADHCSLGQKLVITVLQPSSQLALSPVPSPSQAPTPSSPVPAPEAVVSDSRWSPVPSPSASLSPSPSPTPAHEAAASDAQWSPVPSPSTSLSPSPSDTPAHEAAASDAQWSPVPSPSDSLSPSPSPIPAPEAASSDAPWTAPRRSLLPKKLFKIIHKNFIGV</sequence>
<evidence type="ECO:0000313" key="15">
    <source>
        <dbReference type="EMBL" id="PNX79980.1"/>
    </source>
</evidence>
<dbReference type="SUPFAM" id="SSF49503">
    <property type="entry name" value="Cupredoxins"/>
    <property type="match status" value="1"/>
</dbReference>
<feature type="compositionally biased region" description="Low complexity" evidence="12">
    <location>
        <begin position="149"/>
        <end position="170"/>
    </location>
</feature>
<keyword evidence="10" id="KW-1015">Disulfide bond</keyword>
<dbReference type="Gene3D" id="2.60.40.420">
    <property type="entry name" value="Cupredoxins - blue copper proteins"/>
    <property type="match status" value="1"/>
</dbReference>
<keyword evidence="9" id="KW-0472">Membrane</keyword>
<name>A0A2K3LN63_TRIPR</name>
<dbReference type="GO" id="GO:0009610">
    <property type="term" value="P:response to symbiotic fungus"/>
    <property type="evidence" value="ECO:0007669"/>
    <property type="project" value="UniProtKB-ARBA"/>
</dbReference>
<evidence type="ECO:0000256" key="5">
    <source>
        <dbReference type="ARBA" id="ARBA00022729"/>
    </source>
</evidence>
<evidence type="ECO:0000256" key="2">
    <source>
        <dbReference type="ARBA" id="ARBA00022448"/>
    </source>
</evidence>
<evidence type="ECO:0000256" key="3">
    <source>
        <dbReference type="ARBA" id="ARBA00022692"/>
    </source>
</evidence>
<gene>
    <name evidence="15" type="ORF">L195_g035974</name>
</gene>
<evidence type="ECO:0000256" key="13">
    <source>
        <dbReference type="SAM" id="SignalP"/>
    </source>
</evidence>